<evidence type="ECO:0000313" key="2">
    <source>
        <dbReference type="Proteomes" id="UP001367508"/>
    </source>
</evidence>
<comment type="caution">
    <text evidence="1">The sequence shown here is derived from an EMBL/GenBank/DDBJ whole genome shotgun (WGS) entry which is preliminary data.</text>
</comment>
<accession>A0AAN9QM30</accession>
<evidence type="ECO:0000313" key="1">
    <source>
        <dbReference type="EMBL" id="KAK7340699.1"/>
    </source>
</evidence>
<gene>
    <name evidence="1" type="ORF">VNO77_21409</name>
</gene>
<dbReference type="EMBL" id="JAYMYQ010000004">
    <property type="protein sequence ID" value="KAK7340699.1"/>
    <property type="molecule type" value="Genomic_DNA"/>
</dbReference>
<protein>
    <submittedName>
        <fullName evidence="1">Uncharacterized protein</fullName>
    </submittedName>
</protein>
<reference evidence="1 2" key="1">
    <citation type="submission" date="2024-01" db="EMBL/GenBank/DDBJ databases">
        <title>The genomes of 5 underutilized Papilionoideae crops provide insights into root nodulation and disease resistanc.</title>
        <authorList>
            <person name="Jiang F."/>
        </authorList>
    </citation>
    <scope>NUCLEOTIDE SEQUENCE [LARGE SCALE GENOMIC DNA]</scope>
    <source>
        <strain evidence="1">LVBAO_FW01</strain>
        <tissue evidence="1">Leaves</tissue>
    </source>
</reference>
<dbReference type="AlphaFoldDB" id="A0AAN9QM30"/>
<name>A0AAN9QM30_CANGL</name>
<dbReference type="Proteomes" id="UP001367508">
    <property type="component" value="Unassembled WGS sequence"/>
</dbReference>
<sequence length="121" mass="13841">MYRPQKRRGRERERERESFASSNLVNSFILANFAKKSKTFLLQNPISQPIKQSQFSPPSFLSISLLLFPPKQLSLSGDQESQSRLIHITDHLNRRGRVLVCGGTRTSASLESSLLYLFMKV</sequence>
<organism evidence="1 2">
    <name type="scientific">Canavalia gladiata</name>
    <name type="common">Sword bean</name>
    <name type="synonym">Dolichos gladiatus</name>
    <dbReference type="NCBI Taxonomy" id="3824"/>
    <lineage>
        <taxon>Eukaryota</taxon>
        <taxon>Viridiplantae</taxon>
        <taxon>Streptophyta</taxon>
        <taxon>Embryophyta</taxon>
        <taxon>Tracheophyta</taxon>
        <taxon>Spermatophyta</taxon>
        <taxon>Magnoliopsida</taxon>
        <taxon>eudicotyledons</taxon>
        <taxon>Gunneridae</taxon>
        <taxon>Pentapetalae</taxon>
        <taxon>rosids</taxon>
        <taxon>fabids</taxon>
        <taxon>Fabales</taxon>
        <taxon>Fabaceae</taxon>
        <taxon>Papilionoideae</taxon>
        <taxon>50 kb inversion clade</taxon>
        <taxon>NPAAA clade</taxon>
        <taxon>indigoferoid/millettioid clade</taxon>
        <taxon>Phaseoleae</taxon>
        <taxon>Canavalia</taxon>
    </lineage>
</organism>
<proteinExistence type="predicted"/>
<keyword evidence="2" id="KW-1185">Reference proteome</keyword>